<sequence length="288" mass="33665">MTSIKVADDGGDTVNVVEVDDLLLPPFPIEALVKLPEFKLRPDDVLVCAYPKSGTHWVWEITRQLQAGTTDLELVEKDDGMIELSLSSHFDHQPDPRTLNTHLPFDKLPFDIHNKKCKIIYLLRNPKDVSVSYFNHHRKLEEFYEYHGQWKNYLPMVFDGRLDYGSWFDYVLGWEKAVMGQTNLPILALSYEDLQEDPIKGITQIAKFLGKNYDDDLIKTVCEKCCFKQMKKDKGKLEVFNGEPIMYRKGEVGDWKNWFTVAQNDWFDHVYKTKMRDSNLKIRFTLDS</sequence>
<dbReference type="PANTHER" id="PTHR11783">
    <property type="entry name" value="SULFOTRANSFERASE SULT"/>
    <property type="match status" value="1"/>
</dbReference>
<dbReference type="Proteomes" id="UP001347796">
    <property type="component" value="Unassembled WGS sequence"/>
</dbReference>
<dbReference type="InterPro" id="IPR000863">
    <property type="entry name" value="Sulfotransferase_dom"/>
</dbReference>
<organism evidence="4 5">
    <name type="scientific">Patella caerulea</name>
    <name type="common">Rayed Mediterranean limpet</name>
    <dbReference type="NCBI Taxonomy" id="87958"/>
    <lineage>
        <taxon>Eukaryota</taxon>
        <taxon>Metazoa</taxon>
        <taxon>Spiralia</taxon>
        <taxon>Lophotrochozoa</taxon>
        <taxon>Mollusca</taxon>
        <taxon>Gastropoda</taxon>
        <taxon>Patellogastropoda</taxon>
        <taxon>Patelloidea</taxon>
        <taxon>Patellidae</taxon>
        <taxon>Patella</taxon>
    </lineage>
</organism>
<keyword evidence="2" id="KW-0808">Transferase</keyword>
<dbReference type="InterPro" id="IPR027417">
    <property type="entry name" value="P-loop_NTPase"/>
</dbReference>
<dbReference type="SUPFAM" id="SSF52540">
    <property type="entry name" value="P-loop containing nucleoside triphosphate hydrolases"/>
    <property type="match status" value="1"/>
</dbReference>
<evidence type="ECO:0000259" key="3">
    <source>
        <dbReference type="Pfam" id="PF00685"/>
    </source>
</evidence>
<name>A0AAN8JWC8_PATCE</name>
<feature type="domain" description="Sulfotransferase" evidence="3">
    <location>
        <begin position="42"/>
        <end position="278"/>
    </location>
</feature>
<evidence type="ECO:0000313" key="4">
    <source>
        <dbReference type="EMBL" id="KAK6186962.1"/>
    </source>
</evidence>
<dbReference type="Pfam" id="PF00685">
    <property type="entry name" value="Sulfotransfer_1"/>
    <property type="match status" value="1"/>
</dbReference>
<protein>
    <recommendedName>
        <fullName evidence="3">Sulfotransferase domain-containing protein</fullName>
    </recommendedName>
</protein>
<gene>
    <name evidence="4" type="ORF">SNE40_006217</name>
</gene>
<reference evidence="4 5" key="1">
    <citation type="submission" date="2024-01" db="EMBL/GenBank/DDBJ databases">
        <title>The genome of the rayed Mediterranean limpet Patella caerulea (Linnaeus, 1758).</title>
        <authorList>
            <person name="Anh-Thu Weber A."/>
            <person name="Halstead-Nussloch G."/>
        </authorList>
    </citation>
    <scope>NUCLEOTIDE SEQUENCE [LARGE SCALE GENOMIC DNA]</scope>
    <source>
        <strain evidence="4">AATW-2023a</strain>
        <tissue evidence="4">Whole specimen</tissue>
    </source>
</reference>
<keyword evidence="5" id="KW-1185">Reference proteome</keyword>
<evidence type="ECO:0000256" key="2">
    <source>
        <dbReference type="ARBA" id="ARBA00022679"/>
    </source>
</evidence>
<proteinExistence type="inferred from homology"/>
<evidence type="ECO:0000256" key="1">
    <source>
        <dbReference type="ARBA" id="ARBA00005771"/>
    </source>
</evidence>
<dbReference type="Gene3D" id="3.40.50.300">
    <property type="entry name" value="P-loop containing nucleotide triphosphate hydrolases"/>
    <property type="match status" value="1"/>
</dbReference>
<dbReference type="GO" id="GO:0008146">
    <property type="term" value="F:sulfotransferase activity"/>
    <property type="evidence" value="ECO:0007669"/>
    <property type="project" value="InterPro"/>
</dbReference>
<dbReference type="EMBL" id="JAZGQO010000005">
    <property type="protein sequence ID" value="KAK6186962.1"/>
    <property type="molecule type" value="Genomic_DNA"/>
</dbReference>
<evidence type="ECO:0000313" key="5">
    <source>
        <dbReference type="Proteomes" id="UP001347796"/>
    </source>
</evidence>
<accession>A0AAN8JWC8</accession>
<dbReference type="AlphaFoldDB" id="A0AAN8JWC8"/>
<comment type="caution">
    <text evidence="4">The sequence shown here is derived from an EMBL/GenBank/DDBJ whole genome shotgun (WGS) entry which is preliminary data.</text>
</comment>
<comment type="similarity">
    <text evidence="1">Belongs to the sulfotransferase 1 family.</text>
</comment>